<proteinExistence type="predicted"/>
<organism evidence="1 3">
    <name type="scientific">Caballeronia sordidicola</name>
    <name type="common">Burkholderia sordidicola</name>
    <dbReference type="NCBI Taxonomy" id="196367"/>
    <lineage>
        <taxon>Bacteria</taxon>
        <taxon>Pseudomonadati</taxon>
        <taxon>Pseudomonadota</taxon>
        <taxon>Betaproteobacteria</taxon>
        <taxon>Burkholderiales</taxon>
        <taxon>Burkholderiaceae</taxon>
        <taxon>Caballeronia</taxon>
    </lineage>
</organism>
<sequence>MVLFDHVVQLLGLTNLDGRLALGIHRMKRGEIGTALVDGHVSGEPF</sequence>
<evidence type="ECO:0000313" key="2">
    <source>
        <dbReference type="EMBL" id="OTP80231.1"/>
    </source>
</evidence>
<accession>A0A242N864</accession>
<gene>
    <name evidence="2" type="ORF">PAMC26510_03255</name>
    <name evidence="1" type="ORF">PAMC26510_05830</name>
</gene>
<evidence type="ECO:0000313" key="3">
    <source>
        <dbReference type="Proteomes" id="UP000194546"/>
    </source>
</evidence>
<reference evidence="1 3" key="1">
    <citation type="submission" date="2017-03" db="EMBL/GenBank/DDBJ databases">
        <title>Genome analysis of strain PAMC 26510.</title>
        <authorList>
            <person name="Oh H.-M."/>
            <person name="Yang J.-A."/>
        </authorList>
    </citation>
    <scope>NUCLEOTIDE SEQUENCE [LARGE SCALE GENOMIC DNA]</scope>
    <source>
        <strain evidence="1 3">PAMC 26510</strain>
    </source>
</reference>
<dbReference type="EMBL" id="NBTY01000028">
    <property type="protein sequence ID" value="OTP79346.1"/>
    <property type="molecule type" value="Genomic_DNA"/>
</dbReference>
<dbReference type="AlphaFoldDB" id="A0A242N864"/>
<name>A0A242N864_CABSO</name>
<evidence type="ECO:0000313" key="1">
    <source>
        <dbReference type="EMBL" id="OTP79346.1"/>
    </source>
</evidence>
<comment type="caution">
    <text evidence="1">The sequence shown here is derived from an EMBL/GenBank/DDBJ whole genome shotgun (WGS) entry which is preliminary data.</text>
</comment>
<dbReference type="Proteomes" id="UP000194546">
    <property type="component" value="Unassembled WGS sequence"/>
</dbReference>
<protein>
    <submittedName>
        <fullName evidence="1">Uncharacterized protein</fullName>
    </submittedName>
</protein>
<dbReference type="EMBL" id="NBTY01000010">
    <property type="protein sequence ID" value="OTP80231.1"/>
    <property type="molecule type" value="Genomic_DNA"/>
</dbReference>